<dbReference type="InterPro" id="IPR013752">
    <property type="entry name" value="KPA_reductase"/>
</dbReference>
<keyword evidence="8" id="KW-1185">Reference proteome</keyword>
<keyword evidence="4" id="KW-0566">Pantothenate biosynthesis</keyword>
<comment type="catalytic activity">
    <reaction evidence="4">
        <text>(R)-pantoate + NADP(+) = 2-dehydropantoate + NADPH + H(+)</text>
        <dbReference type="Rhea" id="RHEA:16233"/>
        <dbReference type="ChEBI" id="CHEBI:11561"/>
        <dbReference type="ChEBI" id="CHEBI:15378"/>
        <dbReference type="ChEBI" id="CHEBI:15980"/>
        <dbReference type="ChEBI" id="CHEBI:57783"/>
        <dbReference type="ChEBI" id="CHEBI:58349"/>
        <dbReference type="EC" id="1.1.1.169"/>
    </reaction>
</comment>
<dbReference type="Pfam" id="PF02558">
    <property type="entry name" value="ApbA"/>
    <property type="match status" value="1"/>
</dbReference>
<dbReference type="Gene3D" id="1.10.1040.10">
    <property type="entry name" value="N-(1-d-carboxylethyl)-l-norvaline Dehydrogenase, domain 2"/>
    <property type="match status" value="1"/>
</dbReference>
<evidence type="ECO:0000256" key="4">
    <source>
        <dbReference type="RuleBase" id="RU362068"/>
    </source>
</evidence>
<dbReference type="PANTHER" id="PTHR21708:SF26">
    <property type="entry name" value="2-DEHYDROPANTOATE 2-REDUCTASE"/>
    <property type="match status" value="1"/>
</dbReference>
<reference evidence="7" key="1">
    <citation type="submission" date="2024-05" db="EMBL/GenBank/DDBJ databases">
        <title>Alkalihalobacillus sp. strain MEB203 novel alkaliphilic bacterium from Lonar Lake, India.</title>
        <authorList>
            <person name="Joshi A."/>
            <person name="Thite S."/>
            <person name="Mengade P."/>
        </authorList>
    </citation>
    <scope>NUCLEOTIDE SEQUENCE</scope>
    <source>
        <strain evidence="7">MEB 203</strain>
    </source>
</reference>
<dbReference type="Pfam" id="PF08546">
    <property type="entry name" value="ApbA_C"/>
    <property type="match status" value="1"/>
</dbReference>
<dbReference type="InterPro" id="IPR003710">
    <property type="entry name" value="ApbA"/>
</dbReference>
<protein>
    <recommendedName>
        <fullName evidence="4">2-dehydropantoate 2-reductase</fullName>
        <ecNumber evidence="4">1.1.1.169</ecNumber>
    </recommendedName>
    <alternativeName>
        <fullName evidence="4">Ketopantoate reductase</fullName>
    </alternativeName>
</protein>
<dbReference type="InterPro" id="IPR008927">
    <property type="entry name" value="6-PGluconate_DH-like_C_sf"/>
</dbReference>
<evidence type="ECO:0000313" key="8">
    <source>
        <dbReference type="Proteomes" id="UP001148125"/>
    </source>
</evidence>
<dbReference type="NCBIfam" id="TIGR00745">
    <property type="entry name" value="apbA_panE"/>
    <property type="match status" value="1"/>
</dbReference>
<feature type="domain" description="Ketopantoate reductase C-terminal" evidence="6">
    <location>
        <begin position="177"/>
        <end position="297"/>
    </location>
</feature>
<evidence type="ECO:0000259" key="5">
    <source>
        <dbReference type="Pfam" id="PF02558"/>
    </source>
</evidence>
<evidence type="ECO:0000313" key="7">
    <source>
        <dbReference type="EMBL" id="MDE5415944.1"/>
    </source>
</evidence>
<dbReference type="EC" id="1.1.1.169" evidence="4"/>
<name>A0ABT5VKK2_9BACI</name>
<gene>
    <name evidence="7" type="ORF">N7Z68_21570</name>
</gene>
<accession>A0ABT5VKK2</accession>
<evidence type="ECO:0000259" key="6">
    <source>
        <dbReference type="Pfam" id="PF08546"/>
    </source>
</evidence>
<comment type="similarity">
    <text evidence="1 4">Belongs to the ketopantoate reductase family.</text>
</comment>
<evidence type="ECO:0000256" key="2">
    <source>
        <dbReference type="ARBA" id="ARBA00022857"/>
    </source>
</evidence>
<dbReference type="InterPro" id="IPR036291">
    <property type="entry name" value="NAD(P)-bd_dom_sf"/>
</dbReference>
<dbReference type="SUPFAM" id="SSF48179">
    <property type="entry name" value="6-phosphogluconate dehydrogenase C-terminal domain-like"/>
    <property type="match status" value="1"/>
</dbReference>
<dbReference type="InterPro" id="IPR051402">
    <property type="entry name" value="KPR-Related"/>
</dbReference>
<comment type="pathway">
    <text evidence="4">Cofactor biosynthesis; (R)-pantothenate biosynthesis; (R)-pantoate from 3-methyl-2-oxobutanoate: step 2/2.</text>
</comment>
<comment type="function">
    <text evidence="4">Catalyzes the NADPH-dependent reduction of ketopantoate into pantoic acid.</text>
</comment>
<feature type="domain" description="Ketopantoate reductase N-terminal" evidence="5">
    <location>
        <begin position="3"/>
        <end position="151"/>
    </location>
</feature>
<dbReference type="PANTHER" id="PTHR21708">
    <property type="entry name" value="PROBABLE 2-DEHYDROPANTOATE 2-REDUCTASE"/>
    <property type="match status" value="1"/>
</dbReference>
<dbReference type="Proteomes" id="UP001148125">
    <property type="component" value="Unassembled WGS sequence"/>
</dbReference>
<comment type="caution">
    <text evidence="7">The sequence shown here is derived from an EMBL/GenBank/DDBJ whole genome shotgun (WGS) entry which is preliminary data.</text>
</comment>
<keyword evidence="3 4" id="KW-0560">Oxidoreductase</keyword>
<dbReference type="EMBL" id="JAOTPO010000023">
    <property type="protein sequence ID" value="MDE5415944.1"/>
    <property type="molecule type" value="Genomic_DNA"/>
</dbReference>
<dbReference type="SUPFAM" id="SSF51735">
    <property type="entry name" value="NAD(P)-binding Rossmann-fold domains"/>
    <property type="match status" value="1"/>
</dbReference>
<evidence type="ECO:0000256" key="3">
    <source>
        <dbReference type="ARBA" id="ARBA00023002"/>
    </source>
</evidence>
<organism evidence="7 8">
    <name type="scientific">Alkalihalobacterium chitinilyticum</name>
    <dbReference type="NCBI Taxonomy" id="2980103"/>
    <lineage>
        <taxon>Bacteria</taxon>
        <taxon>Bacillati</taxon>
        <taxon>Bacillota</taxon>
        <taxon>Bacilli</taxon>
        <taxon>Bacillales</taxon>
        <taxon>Bacillaceae</taxon>
        <taxon>Alkalihalobacterium</taxon>
    </lineage>
</organism>
<dbReference type="RefSeq" id="WP_275120531.1">
    <property type="nucleotide sequence ID" value="NZ_JAOTPO010000023.1"/>
</dbReference>
<dbReference type="InterPro" id="IPR013328">
    <property type="entry name" value="6PGD_dom2"/>
</dbReference>
<dbReference type="Gene3D" id="3.40.50.720">
    <property type="entry name" value="NAD(P)-binding Rossmann-like Domain"/>
    <property type="match status" value="1"/>
</dbReference>
<evidence type="ECO:0000256" key="1">
    <source>
        <dbReference type="ARBA" id="ARBA00007870"/>
    </source>
</evidence>
<sequence>MKICVVGAGAVGGYYGAALKNAGLDVTFIARGAHLEKMNEKGLEIRSPQETYTVYGAFTNDIKAVEKADLILFTVKSTETRTLAEEIAPYLKKDASVLTLQNGVDNEEVLAEVLGENRIVAGVTYVSTKVVEPGVIQRFHEIQTIVMGALSETNSSAATWRDLLHQANVDVEIADSIVEKKWAKLLWNATFNPLSAAALASVGDILDEKHLRTTAETILEEALSVGRALGITFEQEWVDQIFPLSEVARAHKTSMLQDRESGKKMEVESLCGYFVRKGSDLGVPTPTIRTLYAILSSINEQVGNKVSTTKQ</sequence>
<proteinExistence type="inferred from homology"/>
<keyword evidence="2 4" id="KW-0521">NADP</keyword>
<dbReference type="InterPro" id="IPR013332">
    <property type="entry name" value="KPR_N"/>
</dbReference>